<evidence type="ECO:0000256" key="1">
    <source>
        <dbReference type="PROSITE-ProRule" id="PRU00339"/>
    </source>
</evidence>
<sequence>MSADYLSAEQYFIAANQAMASGELTQAEHLFQEALQADPACAEAMANLAYLKTQLRQYDLADQYYRQALSLLPENVQIHLNYGALLMLQYRFDEAEKHYRQALQIAPASAAAWSNLGVLLASTQREAEAEECYRNALLCDPAYQKASFNLSYILLKQGRYEEGWQRLEARAQDAVLNTYFHFPRWQGEALSGKRILIAYEGGFGDMMQFCRYASLLKAAGASSVSLVCHPPLTRLMRSLHDIDEIYSYEDDVPHSGWDYWVLPMSLPFLCQTRLHNIPASLPYLYADPTRSVSLPGLAPDARLRVGLVWQGNHLFDNDAARSIVTPELLHPLSVVSDVQFISLQKGATNEQLRALQAQLHVVDAAPLLHDFADTAALIQQLDLVISVDTAMAHLTAAMAKPCWVLLPYYQPDWRWLSKRTDSPWYPEVMRLFRQPAMHDWASVIAEVVTALNSLQKQNPA</sequence>
<comment type="caution">
    <text evidence="2">The sequence shown here is derived from an EMBL/GenBank/DDBJ whole genome shotgun (WGS) entry which is preliminary data.</text>
</comment>
<dbReference type="Pfam" id="PF14559">
    <property type="entry name" value="TPR_19"/>
    <property type="match status" value="1"/>
</dbReference>
<keyword evidence="1" id="KW-0802">TPR repeat</keyword>
<dbReference type="InterPro" id="IPR002201">
    <property type="entry name" value="Glyco_trans_9"/>
</dbReference>
<dbReference type="PROSITE" id="PS50005">
    <property type="entry name" value="TPR"/>
    <property type="match status" value="4"/>
</dbReference>
<keyword evidence="3" id="KW-1185">Reference proteome</keyword>
<dbReference type="PANTHER" id="PTHR44809:SF1">
    <property type="entry name" value="PROTEIN O-MANNOSYL-TRANSFERASE TMTC1"/>
    <property type="match status" value="1"/>
</dbReference>
<accession>A0ABR6XBR0</accession>
<gene>
    <name evidence="2" type="ORF">H8K26_01700</name>
</gene>
<organism evidence="2 3">
    <name type="scientific">Undibacterium aquatile</name>
    <dbReference type="NCBI Taxonomy" id="1537398"/>
    <lineage>
        <taxon>Bacteria</taxon>
        <taxon>Pseudomonadati</taxon>
        <taxon>Pseudomonadota</taxon>
        <taxon>Betaproteobacteria</taxon>
        <taxon>Burkholderiales</taxon>
        <taxon>Oxalobacteraceae</taxon>
        <taxon>Undibacterium</taxon>
    </lineage>
</organism>
<proteinExistence type="predicted"/>
<dbReference type="Pfam" id="PF13432">
    <property type="entry name" value="TPR_16"/>
    <property type="match status" value="1"/>
</dbReference>
<feature type="repeat" description="TPR" evidence="1">
    <location>
        <begin position="8"/>
        <end position="41"/>
    </location>
</feature>
<feature type="repeat" description="TPR" evidence="1">
    <location>
        <begin position="110"/>
        <end position="143"/>
    </location>
</feature>
<dbReference type="Gene3D" id="3.40.50.2000">
    <property type="entry name" value="Glycogen Phosphorylase B"/>
    <property type="match status" value="1"/>
</dbReference>
<dbReference type="Proteomes" id="UP000637632">
    <property type="component" value="Unassembled WGS sequence"/>
</dbReference>
<protein>
    <submittedName>
        <fullName evidence="2">Tetratricopeptide repeat protein</fullName>
    </submittedName>
</protein>
<dbReference type="PANTHER" id="PTHR44809">
    <property type="match status" value="1"/>
</dbReference>
<dbReference type="InterPro" id="IPR052943">
    <property type="entry name" value="TMTC_O-mannosyl-trnsfr"/>
</dbReference>
<dbReference type="InterPro" id="IPR019734">
    <property type="entry name" value="TPR_rpt"/>
</dbReference>
<evidence type="ECO:0000313" key="3">
    <source>
        <dbReference type="Proteomes" id="UP000637632"/>
    </source>
</evidence>
<feature type="repeat" description="TPR" evidence="1">
    <location>
        <begin position="76"/>
        <end position="109"/>
    </location>
</feature>
<dbReference type="Pfam" id="PF01075">
    <property type="entry name" value="Glyco_transf_9"/>
    <property type="match status" value="1"/>
</dbReference>
<dbReference type="SMART" id="SM00028">
    <property type="entry name" value="TPR"/>
    <property type="match status" value="4"/>
</dbReference>
<reference evidence="2 3" key="1">
    <citation type="submission" date="2020-08" db="EMBL/GenBank/DDBJ databases">
        <title>Novel species isolated from subtropical streams in China.</title>
        <authorList>
            <person name="Lu H."/>
        </authorList>
    </citation>
    <scope>NUCLEOTIDE SEQUENCE [LARGE SCALE GENOMIC DNA]</scope>
    <source>
        <strain evidence="2 3">CCTCC AB 2015119</strain>
    </source>
</reference>
<dbReference type="SUPFAM" id="SSF53756">
    <property type="entry name" value="UDP-Glycosyltransferase/glycogen phosphorylase"/>
    <property type="match status" value="1"/>
</dbReference>
<dbReference type="EMBL" id="JACOFT010000001">
    <property type="protein sequence ID" value="MBC3810143.1"/>
    <property type="molecule type" value="Genomic_DNA"/>
</dbReference>
<evidence type="ECO:0000313" key="2">
    <source>
        <dbReference type="EMBL" id="MBC3810143.1"/>
    </source>
</evidence>
<name>A0ABR6XBR0_9BURK</name>
<dbReference type="InterPro" id="IPR011990">
    <property type="entry name" value="TPR-like_helical_dom_sf"/>
</dbReference>
<feature type="repeat" description="TPR" evidence="1">
    <location>
        <begin position="42"/>
        <end position="75"/>
    </location>
</feature>
<dbReference type="Gene3D" id="1.25.40.10">
    <property type="entry name" value="Tetratricopeptide repeat domain"/>
    <property type="match status" value="1"/>
</dbReference>
<dbReference type="SUPFAM" id="SSF48452">
    <property type="entry name" value="TPR-like"/>
    <property type="match status" value="1"/>
</dbReference>